<proteinExistence type="predicted"/>
<gene>
    <name evidence="3" type="ORF">Vafri_7771</name>
</gene>
<accession>A0A8J4B5H5</accession>
<dbReference type="Proteomes" id="UP000747399">
    <property type="component" value="Unassembled WGS sequence"/>
</dbReference>
<evidence type="ECO:0000313" key="4">
    <source>
        <dbReference type="Proteomes" id="UP000747399"/>
    </source>
</evidence>
<name>A0A8J4B5H5_9CHLO</name>
<evidence type="ECO:0000256" key="2">
    <source>
        <dbReference type="SAM" id="Phobius"/>
    </source>
</evidence>
<dbReference type="PANTHER" id="PTHR36330:SF2">
    <property type="entry name" value="LIPASE_LIPOOXYGENASE, PLAT_LH2 FAMILY PROTEIN"/>
    <property type="match status" value="1"/>
</dbReference>
<dbReference type="PANTHER" id="PTHR36330">
    <property type="entry name" value="LIPASE/LIPOOXYGENASE, PLAT/LH2 FAMILY PROTEIN"/>
    <property type="match status" value="1"/>
</dbReference>
<feature type="region of interest" description="Disordered" evidence="1">
    <location>
        <begin position="159"/>
        <end position="183"/>
    </location>
</feature>
<dbReference type="EMBL" id="BNCO01000011">
    <property type="protein sequence ID" value="GIL51843.1"/>
    <property type="molecule type" value="Genomic_DNA"/>
</dbReference>
<keyword evidence="2" id="KW-0472">Membrane</keyword>
<dbReference type="AlphaFoldDB" id="A0A8J4B5H5"/>
<feature type="transmembrane region" description="Helical" evidence="2">
    <location>
        <begin position="419"/>
        <end position="436"/>
    </location>
</feature>
<evidence type="ECO:0000313" key="3">
    <source>
        <dbReference type="EMBL" id="GIL51843.1"/>
    </source>
</evidence>
<keyword evidence="2" id="KW-1133">Transmembrane helix</keyword>
<reference evidence="3" key="1">
    <citation type="journal article" date="2021" name="Proc. Natl. Acad. Sci. U.S.A.">
        <title>Three genomes in the algal genus Volvox reveal the fate of a haploid sex-determining region after a transition to homothallism.</title>
        <authorList>
            <person name="Yamamoto K."/>
            <person name="Hamaji T."/>
            <person name="Kawai-Toyooka H."/>
            <person name="Matsuzaki R."/>
            <person name="Takahashi F."/>
            <person name="Nishimura Y."/>
            <person name="Kawachi M."/>
            <person name="Noguchi H."/>
            <person name="Minakuchi Y."/>
            <person name="Umen J.G."/>
            <person name="Toyoda A."/>
            <person name="Nozaki H."/>
        </authorList>
    </citation>
    <scope>NUCLEOTIDE SEQUENCE</scope>
    <source>
        <strain evidence="3">NIES-3780</strain>
    </source>
</reference>
<evidence type="ECO:0000256" key="1">
    <source>
        <dbReference type="SAM" id="MobiDB-lite"/>
    </source>
</evidence>
<feature type="region of interest" description="Disordered" evidence="1">
    <location>
        <begin position="200"/>
        <end position="220"/>
    </location>
</feature>
<keyword evidence="2" id="KW-0812">Transmembrane</keyword>
<feature type="compositionally biased region" description="Polar residues" evidence="1">
    <location>
        <begin position="162"/>
        <end position="183"/>
    </location>
</feature>
<feature type="transmembrane region" description="Helical" evidence="2">
    <location>
        <begin position="448"/>
        <end position="467"/>
    </location>
</feature>
<comment type="caution">
    <text evidence="3">The sequence shown here is derived from an EMBL/GenBank/DDBJ whole genome shotgun (WGS) entry which is preliminary data.</text>
</comment>
<feature type="transmembrane region" description="Helical" evidence="2">
    <location>
        <begin position="350"/>
        <end position="367"/>
    </location>
</feature>
<sequence>MEATLLRTSGMFGGRCRPLACPGHSHQTQVHRSCLVFVGRDRGRDGASRSTSHGPGTGSGAWLLPQSLVSERRLKDTTSLTDPEAPLTVYTIRFTTGVSRGAALSEPYAAVNVCLIGRDGRAALHRVSPVNDPLESRAHAVEMCQLIGPDVGADCSMALSDPVSNSGTDQLGSQQQQLLNRPSSASGGALFSGYGNGQGSSGMNLVGRPPPPPPPKRRFQEGSVDEVSVLLPELGPLAAILVGVERGTWYLDELDVASSRTQHMDRFICRRQLGGIAGEGASLLTPVPVGAVVYGEGEAAMILSKEQATALWSLNMSDYSELKRRVAATTALLVACGASLAALMGGTVAALPYAAGGIVGLIYQWMLMREVDHVMEAANGQQKQQQALAGEVPSTGRKAADPIHSSGYITSRVLGSMPARLGFVCASATLGMALLSREETGLADGAGGYGSAAAWQLALGVLGFLTYKAALVGVSMREAGTNPGALALGSKILHSSGGGRTEFEKYKRD</sequence>
<keyword evidence="4" id="KW-1185">Reference proteome</keyword>
<dbReference type="Gene3D" id="2.60.60.20">
    <property type="entry name" value="PLAT/LH2 domain"/>
    <property type="match status" value="1"/>
</dbReference>
<organism evidence="3 4">
    <name type="scientific">Volvox africanus</name>
    <dbReference type="NCBI Taxonomy" id="51714"/>
    <lineage>
        <taxon>Eukaryota</taxon>
        <taxon>Viridiplantae</taxon>
        <taxon>Chlorophyta</taxon>
        <taxon>core chlorophytes</taxon>
        <taxon>Chlorophyceae</taxon>
        <taxon>CS clade</taxon>
        <taxon>Chlamydomonadales</taxon>
        <taxon>Volvocaceae</taxon>
        <taxon>Volvox</taxon>
    </lineage>
</organism>
<protein>
    <submittedName>
        <fullName evidence="3">Uncharacterized protein</fullName>
    </submittedName>
</protein>